<dbReference type="AlphaFoldDB" id="A0A7J3ZJC9"/>
<sequence length="125" mass="14756">MPTIHLSIPESLYRELKEVAEMYDIQVTDLVKIFIRSNIKLARMGVLSPSSTDSSRKIEELEKRLEEMERVLNTRLELHETLIRTISKMLHKLEERFEGFAMELEDLRESIGFEKPIVEPEIIER</sequence>
<accession>A0A7J3ZJC9</accession>
<dbReference type="EMBL" id="DRZC01000012">
    <property type="protein sequence ID" value="HHQ79972.1"/>
    <property type="molecule type" value="Genomic_DNA"/>
</dbReference>
<comment type="caution">
    <text evidence="2">The sequence shown here is derived from an EMBL/GenBank/DDBJ whole genome shotgun (WGS) entry which is preliminary data.</text>
</comment>
<keyword evidence="1" id="KW-0175">Coiled coil</keyword>
<evidence type="ECO:0000313" key="2">
    <source>
        <dbReference type="EMBL" id="HHQ79972.1"/>
    </source>
</evidence>
<feature type="coiled-coil region" evidence="1">
    <location>
        <begin position="51"/>
        <end position="110"/>
    </location>
</feature>
<organism evidence="2">
    <name type="scientific">Fervidicoccus fontis</name>
    <dbReference type="NCBI Taxonomy" id="683846"/>
    <lineage>
        <taxon>Archaea</taxon>
        <taxon>Thermoproteota</taxon>
        <taxon>Thermoprotei</taxon>
        <taxon>Fervidicoccales</taxon>
        <taxon>Fervidicoccaceae</taxon>
        <taxon>Fervidicoccus</taxon>
    </lineage>
</organism>
<evidence type="ECO:0000256" key="1">
    <source>
        <dbReference type="SAM" id="Coils"/>
    </source>
</evidence>
<proteinExistence type="predicted"/>
<reference evidence="2" key="1">
    <citation type="journal article" date="2020" name="mSystems">
        <title>Genome- and Community-Level Interaction Insights into Carbon Utilization and Element Cycling Functions of Hydrothermarchaeota in Hydrothermal Sediment.</title>
        <authorList>
            <person name="Zhou Z."/>
            <person name="Liu Y."/>
            <person name="Xu W."/>
            <person name="Pan J."/>
            <person name="Luo Z.H."/>
            <person name="Li M."/>
        </authorList>
    </citation>
    <scope>NUCLEOTIDE SEQUENCE [LARGE SCALE GENOMIC DNA]</scope>
    <source>
        <strain evidence="2">SpSt-1116</strain>
    </source>
</reference>
<protein>
    <submittedName>
        <fullName evidence="2">Uncharacterized protein</fullName>
    </submittedName>
</protein>
<name>A0A7J3ZJC9_9CREN</name>
<gene>
    <name evidence="2" type="ORF">ENM78_00685</name>
</gene>